<feature type="domain" description="Acyltransferase 3" evidence="2">
    <location>
        <begin position="37"/>
        <end position="360"/>
    </location>
</feature>
<evidence type="ECO:0008006" key="6">
    <source>
        <dbReference type="Google" id="ProtNLM"/>
    </source>
</evidence>
<feature type="transmembrane region" description="Helical" evidence="1">
    <location>
        <begin position="38"/>
        <end position="56"/>
    </location>
</feature>
<protein>
    <recommendedName>
        <fullName evidence="6">Acyltransferase</fullName>
    </recommendedName>
</protein>
<evidence type="ECO:0000259" key="2">
    <source>
        <dbReference type="Pfam" id="PF01757"/>
    </source>
</evidence>
<organism evidence="4 5">
    <name type="scientific">Mesorhabditis belari</name>
    <dbReference type="NCBI Taxonomy" id="2138241"/>
    <lineage>
        <taxon>Eukaryota</taxon>
        <taxon>Metazoa</taxon>
        <taxon>Ecdysozoa</taxon>
        <taxon>Nematoda</taxon>
        <taxon>Chromadorea</taxon>
        <taxon>Rhabditida</taxon>
        <taxon>Rhabditina</taxon>
        <taxon>Rhabditomorpha</taxon>
        <taxon>Rhabditoidea</taxon>
        <taxon>Rhabditidae</taxon>
        <taxon>Mesorhabditinae</taxon>
        <taxon>Mesorhabditis</taxon>
    </lineage>
</organism>
<feature type="transmembrane region" description="Helical" evidence="1">
    <location>
        <begin position="257"/>
        <end position="275"/>
    </location>
</feature>
<dbReference type="Proteomes" id="UP000887575">
    <property type="component" value="Unassembled WGS sequence"/>
</dbReference>
<evidence type="ECO:0000256" key="1">
    <source>
        <dbReference type="SAM" id="Phobius"/>
    </source>
</evidence>
<name>A0AAF3J751_9BILA</name>
<keyword evidence="4" id="KW-1185">Reference proteome</keyword>
<accession>A0AAF3J751</accession>
<feature type="transmembrane region" description="Helical" evidence="1">
    <location>
        <begin position="310"/>
        <end position="331"/>
    </location>
</feature>
<feature type="transmembrane region" description="Helical" evidence="1">
    <location>
        <begin position="106"/>
        <end position="127"/>
    </location>
</feature>
<dbReference type="PANTHER" id="PTHR23028">
    <property type="entry name" value="ACETYLTRANSFERASE"/>
    <property type="match status" value="1"/>
</dbReference>
<dbReference type="InterPro" id="IPR050879">
    <property type="entry name" value="Acyltransferase_3"/>
</dbReference>
<feature type="transmembrane region" description="Helical" evidence="1">
    <location>
        <begin position="164"/>
        <end position="185"/>
    </location>
</feature>
<feature type="transmembrane region" description="Helical" evidence="1">
    <location>
        <begin position="376"/>
        <end position="395"/>
    </location>
</feature>
<sequence length="676" mass="78877">MKKFDEEKLLPFDQPSIHLTKTTIAQTRQNVSDFRQDIALLRALAILAVLGYHFWPSIFPEGFLGVDLFFVISGYLMIVVLDRSKLIPHHMIVEFYYKRVKRICPLYYLIVFITGFFAMFVYSASWAQQYFSYYLPSNLLTLNLRMVSTDGDYFEEGTVGIPFLHFWSLAVEMQFYIVAPIIFLCSKMQVEGYRCGWLIMLIILVISLKFRLEITPITAFYHPFARLWQFLIGMLASFWTEEITSKEIQQEQPNRKLKAIAVVSLVLTFVVFLPVQLLDPRLIQIFVTIMAGVFMKFAPHSLIDWSKFRLNYLGEISYALYLIHYPVLSYSKYLASYYDLEENIVKCLAFVMSFLLSALVHHFYEKPMLVADRKTVFKEILKFLILSLLISWKWASIVHPECAMKSIVEENRKAYKTMYKLEEGVMVNDAWKQKRSDMGHYQYKNGTGKYRVVVSGNSWASQQTHIVREILQNDIQTMDMFAIAASAVPFDYVKGQSEGYWKFVEESRPQIVFILLRYVQGHLKPLQKNDKILELYLNATRRLSKFADHIFIESHQPYCPKDITTPWASFLRKYVDVLEKGGDPNKMVHRDFDPEAFDNHAIHKRLAVVLKECPKCHLINVAEQFIDRKKGKIVTFDAKTQMAYVDNDCHLTPTGLNAIKKPFRETIQRALNLTDT</sequence>
<proteinExistence type="predicted"/>
<dbReference type="WBParaSite" id="MBELARI_LOCUS2040">
    <property type="protein sequence ID" value="MBELARI_LOCUS2040"/>
    <property type="gene ID" value="MBELARI_LOCUS2040"/>
</dbReference>
<dbReference type="GO" id="GO:0016020">
    <property type="term" value="C:membrane"/>
    <property type="evidence" value="ECO:0007669"/>
    <property type="project" value="TreeGrafter"/>
</dbReference>
<reference evidence="5" key="1">
    <citation type="submission" date="2024-02" db="UniProtKB">
        <authorList>
            <consortium name="WormBaseParasite"/>
        </authorList>
    </citation>
    <scope>IDENTIFICATION</scope>
</reference>
<evidence type="ECO:0000313" key="5">
    <source>
        <dbReference type="WBParaSite" id="MBELARI_LOCUS2040"/>
    </source>
</evidence>
<feature type="domain" description="SGNH" evidence="3">
    <location>
        <begin position="440"/>
        <end position="664"/>
    </location>
</feature>
<dbReference type="PANTHER" id="PTHR23028:SF53">
    <property type="entry name" value="ACYL_TRANSF_3 DOMAIN-CONTAINING PROTEIN"/>
    <property type="match status" value="1"/>
</dbReference>
<feature type="transmembrane region" description="Helical" evidence="1">
    <location>
        <begin position="62"/>
        <end position="81"/>
    </location>
</feature>
<keyword evidence="1" id="KW-0472">Membrane</keyword>
<dbReference type="Pfam" id="PF01757">
    <property type="entry name" value="Acyl_transf_3"/>
    <property type="match status" value="1"/>
</dbReference>
<dbReference type="GO" id="GO:0016747">
    <property type="term" value="F:acyltransferase activity, transferring groups other than amino-acyl groups"/>
    <property type="evidence" value="ECO:0007669"/>
    <property type="project" value="InterPro"/>
</dbReference>
<evidence type="ECO:0000313" key="4">
    <source>
        <dbReference type="Proteomes" id="UP000887575"/>
    </source>
</evidence>
<feature type="transmembrane region" description="Helical" evidence="1">
    <location>
        <begin position="281"/>
        <end position="298"/>
    </location>
</feature>
<feature type="transmembrane region" description="Helical" evidence="1">
    <location>
        <begin position="343"/>
        <end position="364"/>
    </location>
</feature>
<dbReference type="InterPro" id="IPR043968">
    <property type="entry name" value="SGNH"/>
</dbReference>
<dbReference type="AlphaFoldDB" id="A0AAF3J751"/>
<evidence type="ECO:0000259" key="3">
    <source>
        <dbReference type="Pfam" id="PF19040"/>
    </source>
</evidence>
<keyword evidence="1" id="KW-0812">Transmembrane</keyword>
<dbReference type="InterPro" id="IPR002656">
    <property type="entry name" value="Acyl_transf_3_dom"/>
</dbReference>
<dbReference type="GO" id="GO:0000271">
    <property type="term" value="P:polysaccharide biosynthetic process"/>
    <property type="evidence" value="ECO:0007669"/>
    <property type="project" value="TreeGrafter"/>
</dbReference>
<keyword evidence="1" id="KW-1133">Transmembrane helix</keyword>
<feature type="transmembrane region" description="Helical" evidence="1">
    <location>
        <begin position="227"/>
        <end position="245"/>
    </location>
</feature>
<dbReference type="Pfam" id="PF19040">
    <property type="entry name" value="SGNH"/>
    <property type="match status" value="1"/>
</dbReference>